<protein>
    <submittedName>
        <fullName evidence="3">Fimbrial protein</fullName>
    </submittedName>
</protein>
<dbReference type="EMBL" id="JBGFFX010000003">
    <property type="protein sequence ID" value="MEY8770091.1"/>
    <property type="molecule type" value="Genomic_DNA"/>
</dbReference>
<proteinExistence type="predicted"/>
<accession>A0ABV4E592</accession>
<organism evidence="3 4">
    <name type="scientific">Erwinia aeris</name>
    <dbReference type="NCBI Taxonomy" id="3239803"/>
    <lineage>
        <taxon>Bacteria</taxon>
        <taxon>Pseudomonadati</taxon>
        <taxon>Pseudomonadota</taxon>
        <taxon>Gammaproteobacteria</taxon>
        <taxon>Enterobacterales</taxon>
        <taxon>Erwiniaceae</taxon>
        <taxon>Erwinia</taxon>
    </lineage>
</organism>
<dbReference type="InterPro" id="IPR036937">
    <property type="entry name" value="Adhesion_dom_fimbrial_sf"/>
</dbReference>
<dbReference type="RefSeq" id="WP_369895082.1">
    <property type="nucleotide sequence ID" value="NZ_JBGFFX010000003.1"/>
</dbReference>
<dbReference type="InterPro" id="IPR008966">
    <property type="entry name" value="Adhesion_dom_sf"/>
</dbReference>
<feature type="domain" description="Fimbrial-type adhesion" evidence="2">
    <location>
        <begin position="30"/>
        <end position="169"/>
    </location>
</feature>
<feature type="signal peptide" evidence="1">
    <location>
        <begin position="1"/>
        <end position="22"/>
    </location>
</feature>
<evidence type="ECO:0000256" key="1">
    <source>
        <dbReference type="SAM" id="SignalP"/>
    </source>
</evidence>
<dbReference type="SUPFAM" id="SSF49401">
    <property type="entry name" value="Bacterial adhesins"/>
    <property type="match status" value="1"/>
</dbReference>
<dbReference type="PANTHER" id="PTHR33420">
    <property type="entry name" value="FIMBRIAL SUBUNIT ELFA-RELATED"/>
    <property type="match status" value="1"/>
</dbReference>
<gene>
    <name evidence="3" type="ORF">AB6T85_06560</name>
</gene>
<evidence type="ECO:0000259" key="2">
    <source>
        <dbReference type="Pfam" id="PF00419"/>
    </source>
</evidence>
<feature type="chain" id="PRO_5045060675" evidence="1">
    <location>
        <begin position="23"/>
        <end position="169"/>
    </location>
</feature>
<dbReference type="Proteomes" id="UP001565243">
    <property type="component" value="Unassembled WGS sequence"/>
</dbReference>
<dbReference type="InterPro" id="IPR050263">
    <property type="entry name" value="Bact_Fimbrial_Adh_Pro"/>
</dbReference>
<comment type="caution">
    <text evidence="3">The sequence shown here is derived from an EMBL/GenBank/DDBJ whole genome shotgun (WGS) entry which is preliminary data.</text>
</comment>
<name>A0ABV4E592_9GAMM</name>
<dbReference type="Gene3D" id="2.60.40.1090">
    <property type="entry name" value="Fimbrial-type adhesion domain"/>
    <property type="match status" value="1"/>
</dbReference>
<dbReference type="PANTHER" id="PTHR33420:SF26">
    <property type="entry name" value="FIMBRIAL SUBUNIT"/>
    <property type="match status" value="1"/>
</dbReference>
<evidence type="ECO:0000313" key="3">
    <source>
        <dbReference type="EMBL" id="MEY8770091.1"/>
    </source>
</evidence>
<keyword evidence="1" id="KW-0732">Signal</keyword>
<sequence length="169" mass="17292">MQLNKILLSAIAIFGMTSVAYADQGHGSVTFSGSVIESPCSINPDSVYQDVPLGQISTVTLKDGGTSDPRPFQIKLENCTVATAAAVTATFSGPESATGLLGMTGTVKGASIAITDGTGAVLKLGSPSAKQVLQTGYNTLSFSAYVQGDGKDVTPGEFQSIADFTLAYQ</sequence>
<reference evidence="3 4" key="1">
    <citation type="submission" date="2024-07" db="EMBL/GenBank/DDBJ databases">
        <authorList>
            <person name="Hebao G."/>
        </authorList>
    </citation>
    <scope>NUCLEOTIDE SEQUENCE [LARGE SCALE GENOMIC DNA]</scope>
    <source>
        <strain evidence="3 4">ACCC 02193</strain>
    </source>
</reference>
<dbReference type="Pfam" id="PF00419">
    <property type="entry name" value="Fimbrial"/>
    <property type="match status" value="1"/>
</dbReference>
<evidence type="ECO:0000313" key="4">
    <source>
        <dbReference type="Proteomes" id="UP001565243"/>
    </source>
</evidence>
<dbReference type="InterPro" id="IPR000259">
    <property type="entry name" value="Adhesion_dom_fimbrial"/>
</dbReference>
<keyword evidence="4" id="KW-1185">Reference proteome</keyword>